<gene>
    <name evidence="1" type="ORF">QZM52_12245</name>
</gene>
<evidence type="ECO:0000313" key="2">
    <source>
        <dbReference type="Proteomes" id="UP001171606"/>
    </source>
</evidence>
<dbReference type="SUPFAM" id="SSF56563">
    <property type="entry name" value="Major capsid protein gp5"/>
    <property type="match status" value="1"/>
</dbReference>
<proteinExistence type="predicted"/>
<comment type="caution">
    <text evidence="1">The sequence shown here is derived from an EMBL/GenBank/DDBJ whole genome shotgun (WGS) entry which is preliminary data.</text>
</comment>
<reference evidence="1" key="1">
    <citation type="submission" date="2023-07" db="EMBL/GenBank/DDBJ databases">
        <title>A collection of bacterial strains from the Burkholderia cepacia Research Laboratory and Repository.</title>
        <authorList>
            <person name="Lipuma J."/>
            <person name="Spilker T."/>
            <person name="Caverly L."/>
        </authorList>
    </citation>
    <scope>NUCLEOTIDE SEQUENCE</scope>
    <source>
        <strain evidence="1">AU42020</strain>
    </source>
</reference>
<keyword evidence="2" id="KW-1185">Reference proteome</keyword>
<dbReference type="Proteomes" id="UP001171606">
    <property type="component" value="Unassembled WGS sequence"/>
</dbReference>
<name>A0ABT8PAD0_9BURK</name>
<accession>A0ABT8PAD0</accession>
<sequence>MKKSNTTFIRSVIADVVAGPAGAATYAEARWGVDAGATQVVKALTNPMLAGPDAKGALTAGTLSRQEFVQAVFSRSILGQLKGLVQVPAICRVNAETSQIAARFVGEYMPLPTYRGAFTTNLVDKRKVGLVAVMSRELFRMTGDAAEGVISAQLQRALSRGLDNCFMGEQGRDDSAPAGLASLALQAPTFADGINMFIGDLTTSSVLVHPRTAIALRSPAETRITASGGEYGGLPAIASYGVPEDKLFIVDASRVLAYIGDVEMGAAGAGRLNVDDGSGTTSQVYVDLFSTDQVAVKAEQYADWDFVEGAAVAVTLK</sequence>
<protein>
    <recommendedName>
        <fullName evidence="3">Phage major capsid protein</fullName>
    </recommendedName>
</protein>
<dbReference type="EMBL" id="JAUJSQ010000003">
    <property type="protein sequence ID" value="MDN7932051.1"/>
    <property type="molecule type" value="Genomic_DNA"/>
</dbReference>
<dbReference type="RefSeq" id="WP_301755376.1">
    <property type="nucleotide sequence ID" value="NZ_JAUJSQ010000003.1"/>
</dbReference>
<evidence type="ECO:0000313" key="1">
    <source>
        <dbReference type="EMBL" id="MDN7932051.1"/>
    </source>
</evidence>
<organism evidence="1 2">
    <name type="scientific">Burkholderia metallica</name>
    <dbReference type="NCBI Taxonomy" id="488729"/>
    <lineage>
        <taxon>Bacteria</taxon>
        <taxon>Pseudomonadati</taxon>
        <taxon>Pseudomonadota</taxon>
        <taxon>Betaproteobacteria</taxon>
        <taxon>Burkholderiales</taxon>
        <taxon>Burkholderiaceae</taxon>
        <taxon>Burkholderia</taxon>
        <taxon>Burkholderia cepacia complex</taxon>
    </lineage>
</organism>
<evidence type="ECO:0008006" key="3">
    <source>
        <dbReference type="Google" id="ProtNLM"/>
    </source>
</evidence>